<keyword evidence="1" id="KW-0732">Signal</keyword>
<comment type="caution">
    <text evidence="3">The sequence shown here is derived from an EMBL/GenBank/DDBJ whole genome shotgun (WGS) entry which is preliminary data.</text>
</comment>
<protein>
    <submittedName>
        <fullName evidence="3">Fibronectin type III domain-containing protein</fullName>
    </submittedName>
</protein>
<sequence>MKQRWRKVGLALVFLAGQPAHTIFAANPSVVAEQEEWTLATVPKLSVAGVSGNTHTVQIDTNNPSGTEMKMEKSGSPDFSVFDVVQDWTPHNDGDTFTLDLQDAETVYIRIKARNGKGLETLYSEPLTLIQAPAMPTLASQDSTDRSITLVVNPVQGAHVYKVKRSDWDEAKVFTDTTFTDDTVSPGRPYTYEFWAENIVMSNKNMITIWTKPAPPILKVQNVTATSITLKVDLNGNPDDVLIEAKREGGNPVVNGTLIEETGLKENTEYTYEARVESSNHEYSEWVSETFRTGMIPVTSDPDQEFDKAAGDIFSEVVYQVDADDTGAWVDVIVKNTRGMDVQGTVNGVTQSLGDESVRFGDLEWNKDYVLTIVVSDGTRKRERQFTIKTPEKRTSEEETFRKEAAQIIQSINLVADGQINSGKAWIEVEVPQSNYAVVATIEGVSQEITKKARFENLNDKTAYVVSFEVRNGKYSYRAQREITTPNRTAPEVVNISKSGGHLQIEVLTHSELKN</sequence>
<accession>A0A3M8B128</accession>
<dbReference type="AlphaFoldDB" id="A0A3M8B128"/>
<feature type="signal peptide" evidence="1">
    <location>
        <begin position="1"/>
        <end position="25"/>
    </location>
</feature>
<evidence type="ECO:0000313" key="4">
    <source>
        <dbReference type="Proteomes" id="UP000268829"/>
    </source>
</evidence>
<name>A0A3M8B128_9BACL</name>
<dbReference type="InterPro" id="IPR013783">
    <property type="entry name" value="Ig-like_fold"/>
</dbReference>
<dbReference type="EMBL" id="RHHS01000028">
    <property type="protein sequence ID" value="RNB56555.1"/>
    <property type="molecule type" value="Genomic_DNA"/>
</dbReference>
<feature type="chain" id="PRO_5018319030" evidence="1">
    <location>
        <begin position="26"/>
        <end position="515"/>
    </location>
</feature>
<dbReference type="SMART" id="SM00060">
    <property type="entry name" value="FN3"/>
    <property type="match status" value="3"/>
</dbReference>
<dbReference type="CDD" id="cd00063">
    <property type="entry name" value="FN3"/>
    <property type="match status" value="1"/>
</dbReference>
<dbReference type="RefSeq" id="WP_122905019.1">
    <property type="nucleotide sequence ID" value="NZ_RHHS01000028.1"/>
</dbReference>
<dbReference type="Proteomes" id="UP000268829">
    <property type="component" value="Unassembled WGS sequence"/>
</dbReference>
<organism evidence="3 4">
    <name type="scientific">Brevibacillus gelatini</name>
    <dbReference type="NCBI Taxonomy" id="1655277"/>
    <lineage>
        <taxon>Bacteria</taxon>
        <taxon>Bacillati</taxon>
        <taxon>Bacillota</taxon>
        <taxon>Bacilli</taxon>
        <taxon>Bacillales</taxon>
        <taxon>Paenibacillaceae</taxon>
        <taxon>Brevibacillus</taxon>
    </lineage>
</organism>
<dbReference type="InterPro" id="IPR003961">
    <property type="entry name" value="FN3_dom"/>
</dbReference>
<reference evidence="3 4" key="1">
    <citation type="submission" date="2018-10" db="EMBL/GenBank/DDBJ databases">
        <title>Phylogenomics of Brevibacillus.</title>
        <authorList>
            <person name="Dunlap C."/>
        </authorList>
    </citation>
    <scope>NUCLEOTIDE SEQUENCE [LARGE SCALE GENOMIC DNA]</scope>
    <source>
        <strain evidence="3 4">DSM 100115</strain>
    </source>
</reference>
<gene>
    <name evidence="3" type="ORF">EDM57_12165</name>
</gene>
<feature type="domain" description="Fibronectin type-III" evidence="2">
    <location>
        <begin position="133"/>
        <end position="202"/>
    </location>
</feature>
<feature type="domain" description="Fibronectin type-III" evidence="2">
    <location>
        <begin position="212"/>
        <end position="284"/>
    </location>
</feature>
<feature type="domain" description="Fibronectin type-III" evidence="2">
    <location>
        <begin position="39"/>
        <end position="120"/>
    </location>
</feature>
<dbReference type="OrthoDB" id="2474991at2"/>
<evidence type="ECO:0000313" key="3">
    <source>
        <dbReference type="EMBL" id="RNB56555.1"/>
    </source>
</evidence>
<dbReference type="InterPro" id="IPR036116">
    <property type="entry name" value="FN3_sf"/>
</dbReference>
<proteinExistence type="predicted"/>
<keyword evidence="4" id="KW-1185">Reference proteome</keyword>
<dbReference type="Gene3D" id="2.60.40.10">
    <property type="entry name" value="Immunoglobulins"/>
    <property type="match status" value="2"/>
</dbReference>
<evidence type="ECO:0000259" key="2">
    <source>
        <dbReference type="SMART" id="SM00060"/>
    </source>
</evidence>
<dbReference type="SUPFAM" id="SSF49265">
    <property type="entry name" value="Fibronectin type III"/>
    <property type="match status" value="1"/>
</dbReference>
<evidence type="ECO:0000256" key="1">
    <source>
        <dbReference type="SAM" id="SignalP"/>
    </source>
</evidence>